<accession>A0A8S5T700</accession>
<sequence length="32" mass="3646">MKNIIINNISTSYYITEDGKCYNSITGKYLKG</sequence>
<name>A0A8S5T700_9CAUD</name>
<evidence type="ECO:0000313" key="1">
    <source>
        <dbReference type="EMBL" id="DAF58888.1"/>
    </source>
</evidence>
<reference evidence="1" key="1">
    <citation type="journal article" date="2021" name="Proc. Natl. Acad. Sci. U.S.A.">
        <title>A Catalog of Tens of Thousands of Viruses from Human Metagenomes Reveals Hidden Associations with Chronic Diseases.</title>
        <authorList>
            <person name="Tisza M.J."/>
            <person name="Buck C.B."/>
        </authorList>
    </citation>
    <scope>NUCLEOTIDE SEQUENCE</scope>
    <source>
        <strain evidence="1">CtxMM9</strain>
    </source>
</reference>
<organism evidence="1">
    <name type="scientific">Siphoviridae sp. ctxMM9</name>
    <dbReference type="NCBI Taxonomy" id="2827973"/>
    <lineage>
        <taxon>Viruses</taxon>
        <taxon>Duplodnaviria</taxon>
        <taxon>Heunggongvirae</taxon>
        <taxon>Uroviricota</taxon>
        <taxon>Caudoviricetes</taxon>
    </lineage>
</organism>
<protein>
    <submittedName>
        <fullName evidence="1">Uncharacterized protein</fullName>
    </submittedName>
</protein>
<proteinExistence type="predicted"/>
<dbReference type="EMBL" id="BK032759">
    <property type="protein sequence ID" value="DAF58888.1"/>
    <property type="molecule type" value="Genomic_DNA"/>
</dbReference>